<proteinExistence type="predicted"/>
<keyword evidence="2" id="KW-1185">Reference proteome</keyword>
<sequence>MATSFKKPKTEKKVDPEAAERLAQELADKTYDEPKKSVIIEEESKPLQFKITPSLHREFKTFAAVRGLKMVDLFKLMFEEYKQNHSSN</sequence>
<dbReference type="AlphaFoldDB" id="A0A1M7YHH4"/>
<gene>
    <name evidence="1" type="ORF">SAMN02745220_04332</name>
</gene>
<name>A0A1M7YHH4_9BACT</name>
<reference evidence="1 2" key="1">
    <citation type="submission" date="2016-12" db="EMBL/GenBank/DDBJ databases">
        <authorList>
            <person name="Song W.-J."/>
            <person name="Kurnit D.M."/>
        </authorList>
    </citation>
    <scope>NUCLEOTIDE SEQUENCE [LARGE SCALE GENOMIC DNA]</scope>
    <source>
        <strain evidence="1 2">DSM 18488</strain>
    </source>
</reference>
<dbReference type="InterPro" id="IPR010985">
    <property type="entry name" value="Ribbon_hlx_hlx"/>
</dbReference>
<protein>
    <recommendedName>
        <fullName evidence="3">ParG protein</fullName>
    </recommendedName>
</protein>
<dbReference type="OrthoDB" id="6001470at2"/>
<dbReference type="GO" id="GO:0006355">
    <property type="term" value="P:regulation of DNA-templated transcription"/>
    <property type="evidence" value="ECO:0007669"/>
    <property type="project" value="InterPro"/>
</dbReference>
<dbReference type="SUPFAM" id="SSF47598">
    <property type="entry name" value="Ribbon-helix-helix"/>
    <property type="match status" value="1"/>
</dbReference>
<dbReference type="STRING" id="1121416.SAMN02745220_04332"/>
<organism evidence="1 2">
    <name type="scientific">Desulfopila aestuarii DSM 18488</name>
    <dbReference type="NCBI Taxonomy" id="1121416"/>
    <lineage>
        <taxon>Bacteria</taxon>
        <taxon>Pseudomonadati</taxon>
        <taxon>Thermodesulfobacteriota</taxon>
        <taxon>Desulfobulbia</taxon>
        <taxon>Desulfobulbales</taxon>
        <taxon>Desulfocapsaceae</taxon>
        <taxon>Desulfopila</taxon>
    </lineage>
</organism>
<evidence type="ECO:0000313" key="2">
    <source>
        <dbReference type="Proteomes" id="UP000184603"/>
    </source>
</evidence>
<evidence type="ECO:0008006" key="3">
    <source>
        <dbReference type="Google" id="ProtNLM"/>
    </source>
</evidence>
<accession>A0A1M7YHH4</accession>
<dbReference type="EMBL" id="FRFE01000031">
    <property type="protein sequence ID" value="SHO52029.1"/>
    <property type="molecule type" value="Genomic_DNA"/>
</dbReference>
<dbReference type="RefSeq" id="WP_073615745.1">
    <property type="nucleotide sequence ID" value="NZ_FRFE01000031.1"/>
</dbReference>
<dbReference type="Proteomes" id="UP000184603">
    <property type="component" value="Unassembled WGS sequence"/>
</dbReference>
<evidence type="ECO:0000313" key="1">
    <source>
        <dbReference type="EMBL" id="SHO52029.1"/>
    </source>
</evidence>
<dbReference type="Gene3D" id="1.10.1220.10">
    <property type="entry name" value="Met repressor-like"/>
    <property type="match status" value="1"/>
</dbReference>
<dbReference type="InterPro" id="IPR013321">
    <property type="entry name" value="Arc_rbn_hlx_hlx"/>
</dbReference>